<dbReference type="AlphaFoldDB" id="A0A0U5GTF4"/>
<evidence type="ECO:0000313" key="2">
    <source>
        <dbReference type="Proteomes" id="UP000059419"/>
    </source>
</evidence>
<organism evidence="1 2">
    <name type="scientific">Duffyella gerundensis</name>
    <dbReference type="NCBI Taxonomy" id="1619313"/>
    <lineage>
        <taxon>Bacteria</taxon>
        <taxon>Pseudomonadati</taxon>
        <taxon>Pseudomonadota</taxon>
        <taxon>Gammaproteobacteria</taxon>
        <taxon>Enterobacterales</taxon>
        <taxon>Erwiniaceae</taxon>
        <taxon>Duffyella</taxon>
    </lineage>
</organism>
<dbReference type="KEGG" id="ege:EM595_p0416"/>
<accession>A0A0U5GTF4</accession>
<reference evidence="2" key="1">
    <citation type="submission" date="2015-11" db="EMBL/GenBank/DDBJ databases">
        <authorList>
            <person name="Blom J."/>
        </authorList>
    </citation>
    <scope>NUCLEOTIDE SEQUENCE [LARGE SCALE GENOMIC DNA]</scope>
    <source>
        <plasmid evidence="2">pEM01</plasmid>
    </source>
</reference>
<dbReference type="EMBL" id="LN907828">
    <property type="protein sequence ID" value="CUU26113.1"/>
    <property type="molecule type" value="Genomic_DNA"/>
</dbReference>
<dbReference type="PATRIC" id="fig|1619313.3.peg.4037"/>
<sequence>MRRLMILIKTGMNVALNSSASADPMDKGKRV</sequence>
<geneLocation type="plasmid" evidence="2">
    <name>pEM01</name>
</geneLocation>
<dbReference type="Proteomes" id="UP000059419">
    <property type="component" value="Plasmid pEM01"/>
</dbReference>
<proteinExistence type="predicted"/>
<protein>
    <submittedName>
        <fullName evidence="1">Uncharacterized protein</fullName>
    </submittedName>
</protein>
<name>A0A0U5GTF4_9GAMM</name>
<evidence type="ECO:0000313" key="1">
    <source>
        <dbReference type="EMBL" id="CUU26113.1"/>
    </source>
</evidence>
<keyword evidence="2" id="KW-1185">Reference proteome</keyword>
<gene>
    <name evidence="1" type="ORF">EM595_p0416</name>
</gene>